<dbReference type="Pfam" id="PF02383">
    <property type="entry name" value="Syja_N"/>
    <property type="match status" value="1"/>
</dbReference>
<feature type="domain" description="SAC" evidence="5">
    <location>
        <begin position="180"/>
        <end position="541"/>
    </location>
</feature>
<feature type="compositionally biased region" description="Basic and acidic residues" evidence="4">
    <location>
        <begin position="12"/>
        <end position="24"/>
    </location>
</feature>
<accession>A0A1B2JF98</accession>
<dbReference type="InterPro" id="IPR002013">
    <property type="entry name" value="SAC_dom"/>
</dbReference>
<evidence type="ECO:0000313" key="6">
    <source>
        <dbReference type="EMBL" id="ANZ76716.1"/>
    </source>
</evidence>
<dbReference type="EMBL" id="CP014586">
    <property type="protein sequence ID" value="ANZ76716.1"/>
    <property type="molecule type" value="Genomic_DNA"/>
</dbReference>
<dbReference type="InterPro" id="IPR043573">
    <property type="entry name" value="Fig4-like"/>
</dbReference>
<evidence type="ECO:0000256" key="1">
    <source>
        <dbReference type="ARBA" id="ARBA00004308"/>
    </source>
</evidence>
<sequence length="923" mass="107803">MEDQGNKPPQNNDRDTDRPIDRAAKLKTTNGLQKTKKFPKLVMVKYTIYSTNERIYIVGSNNRETMFRILEIDMTTSATEELNIIEENVFFTRLEIIAILSDLEENSEGGLTKKLSGIGLLGFIRFTSYYYLCVITEASIIGVLGGRNIYHVDNTALVPVTNNYRKPDRNSEEARFLHTFQSIDLTKTFYFSYTYDLTNTMQKNFMSNKQEAQGLNEEGFNETFVHNEMFVWNSWLLNPIKEFDNVYDWFQIIIHGFVDQAKISVFSRQVYITLIARRSHHFAGARFFKRGVNDQGNVANEVETEQIVSDMLTTPFHDPSSGFYNNPNYTSYVQHRGSIPLYWSQETSPNLRLAKPPIYINLMDPFYTSSAVHFDDLFHRYASPIMILNLVKQREKSARESKLSREFENCIEYLNKFLPAKNKLQYMAWDMSRASKSHGQDVVEFLEKYAEKCLRVTGFFHNGRTLQETKLQEGICRTNCIDCLDRTNAAQFVIGKRALAYQLCSLGVIEDNYLEYDSDVVNILTEMFHDHGDTIALQYGGSHLVNTMETYRKLNHWSSHSRDMIESIKRFYSNSFMDAQRQEAINLFLGNYIWEKGVPVLWNLDTDFYLHNDYWGNNLMTCKPSYTHWFNDRYLKNRKELVLKKLEDTKSPDVVKWESLIRKKVEPFPGCVDNYFNEHYPPGEIVSLKDVFEFKMISTLKSLEVIPQPDEKERRRSVYSFTSPTKEVTSTKESDNISSPFKTRKPQPASQKYKILYEKDKEEEVKDFKPRSLDSETQFSRLQAMRVKNYFERLTNSLEMELRKAQRMFKEERKLPLFENSSQKVELNALNEDYLYEEFNLEDEKAANTDDLKLEVTASDKAIYEKNTDINGFIPLIELSGETVENADSIRKLVNIGSYQDTCYRDTFSVSEEDYQMYSSIGV</sequence>
<dbReference type="Proteomes" id="UP000094565">
    <property type="component" value="Chromosome 3"/>
</dbReference>
<dbReference type="AlphaFoldDB" id="A0A1B2JF98"/>
<dbReference type="GO" id="GO:0012505">
    <property type="term" value="C:endomembrane system"/>
    <property type="evidence" value="ECO:0007669"/>
    <property type="project" value="UniProtKB-SubCell"/>
</dbReference>
<organism evidence="6 7">
    <name type="scientific">Komagataella pastoris</name>
    <name type="common">Yeast</name>
    <name type="synonym">Pichia pastoris</name>
    <dbReference type="NCBI Taxonomy" id="4922"/>
    <lineage>
        <taxon>Eukaryota</taxon>
        <taxon>Fungi</taxon>
        <taxon>Dikarya</taxon>
        <taxon>Ascomycota</taxon>
        <taxon>Saccharomycotina</taxon>
        <taxon>Pichiomycetes</taxon>
        <taxon>Pichiales</taxon>
        <taxon>Pichiaceae</taxon>
        <taxon>Komagataella</taxon>
    </lineage>
</organism>
<keyword evidence="2" id="KW-0378">Hydrolase</keyword>
<proteinExistence type="predicted"/>
<feature type="region of interest" description="Disordered" evidence="4">
    <location>
        <begin position="726"/>
        <end position="746"/>
    </location>
</feature>
<comment type="subcellular location">
    <subcellularLocation>
        <location evidence="1">Endomembrane system</location>
    </subcellularLocation>
</comment>
<keyword evidence="7" id="KW-1185">Reference proteome</keyword>
<protein>
    <submittedName>
        <fullName evidence="6">BA75_04005T0</fullName>
    </submittedName>
</protein>
<reference evidence="6 7" key="1">
    <citation type="submission" date="2016-02" db="EMBL/GenBank/DDBJ databases">
        <title>Comparative genomic and transcriptomic foundation for Pichia pastoris.</title>
        <authorList>
            <person name="Love K.R."/>
            <person name="Shah K.A."/>
            <person name="Whittaker C.A."/>
            <person name="Wu J."/>
            <person name="Bartlett M.C."/>
            <person name="Ma D."/>
            <person name="Leeson R.L."/>
            <person name="Priest M."/>
            <person name="Young S.K."/>
            <person name="Love J.C."/>
        </authorList>
    </citation>
    <scope>NUCLEOTIDE SEQUENCE [LARGE SCALE GENOMIC DNA]</scope>
    <source>
        <strain evidence="6 7">ATCC 28485</strain>
    </source>
</reference>
<dbReference type="GO" id="GO:0043813">
    <property type="term" value="F:phosphatidylinositol-3,5-bisphosphate 5-phosphatase activity"/>
    <property type="evidence" value="ECO:0007669"/>
    <property type="project" value="InterPro"/>
</dbReference>
<feature type="region of interest" description="Disordered" evidence="4">
    <location>
        <begin position="1"/>
        <end position="26"/>
    </location>
</feature>
<gene>
    <name evidence="6" type="primary">FIG4</name>
    <name evidence="6" type="ORF">ATY40_BA7504005</name>
</gene>
<dbReference type="PANTHER" id="PTHR45738:SF5">
    <property type="entry name" value="POLYPHOSPHOINOSITIDE PHOSPHATASE"/>
    <property type="match status" value="1"/>
</dbReference>
<evidence type="ECO:0000256" key="4">
    <source>
        <dbReference type="SAM" id="MobiDB-lite"/>
    </source>
</evidence>
<name>A0A1B2JF98_PICPA</name>
<dbReference type="GO" id="GO:0046856">
    <property type="term" value="P:phosphatidylinositol dephosphorylation"/>
    <property type="evidence" value="ECO:0007669"/>
    <property type="project" value="InterPro"/>
</dbReference>
<evidence type="ECO:0000313" key="7">
    <source>
        <dbReference type="Proteomes" id="UP000094565"/>
    </source>
</evidence>
<evidence type="ECO:0000259" key="5">
    <source>
        <dbReference type="PROSITE" id="PS50275"/>
    </source>
</evidence>
<dbReference type="OrthoDB" id="405996at2759"/>
<dbReference type="PANTHER" id="PTHR45738">
    <property type="entry name" value="POLYPHOSPHOINOSITIDE PHOSPHATASE"/>
    <property type="match status" value="1"/>
</dbReference>
<keyword evidence="3" id="KW-0472">Membrane</keyword>
<evidence type="ECO:0000256" key="2">
    <source>
        <dbReference type="ARBA" id="ARBA00022801"/>
    </source>
</evidence>
<dbReference type="PROSITE" id="PS50275">
    <property type="entry name" value="SAC"/>
    <property type="match status" value="1"/>
</dbReference>
<evidence type="ECO:0000256" key="3">
    <source>
        <dbReference type="ARBA" id="ARBA00023136"/>
    </source>
</evidence>